<evidence type="ECO:0000259" key="3">
    <source>
        <dbReference type="PROSITE" id="PS51000"/>
    </source>
</evidence>
<reference evidence="4" key="1">
    <citation type="submission" date="2022-06" db="EMBL/GenBank/DDBJ databases">
        <title>CFH 74404 Thermomicrobiaceae sp.</title>
        <authorList>
            <person name="Ming H."/>
            <person name="Li W.-J."/>
            <person name="Zhao Z."/>
        </authorList>
    </citation>
    <scope>NUCLEOTIDE SEQUENCE</scope>
    <source>
        <strain evidence="4">CFH 74404</strain>
    </source>
</reference>
<dbReference type="AlphaFoldDB" id="A0AA41WC83"/>
<name>A0AA41WC83_9BACT</name>
<protein>
    <submittedName>
        <fullName evidence="4">YafY family transcriptional regulator</fullName>
    </submittedName>
</protein>
<dbReference type="InterPro" id="IPR001034">
    <property type="entry name" value="DeoR_HTH"/>
</dbReference>
<dbReference type="PANTHER" id="PTHR34580:SF3">
    <property type="entry name" value="PROTEIN PAFB"/>
    <property type="match status" value="1"/>
</dbReference>
<dbReference type="PROSITE" id="PS51000">
    <property type="entry name" value="HTH_DEOR_2"/>
    <property type="match status" value="1"/>
</dbReference>
<dbReference type="InterPro" id="IPR028349">
    <property type="entry name" value="PafC-like"/>
</dbReference>
<dbReference type="InterPro" id="IPR051534">
    <property type="entry name" value="CBASS_pafABC_assoc_protein"/>
</dbReference>
<proteinExistence type="predicted"/>
<evidence type="ECO:0000256" key="2">
    <source>
        <dbReference type="ARBA" id="ARBA00023163"/>
    </source>
</evidence>
<keyword evidence="2" id="KW-0804">Transcription</keyword>
<evidence type="ECO:0000313" key="5">
    <source>
        <dbReference type="Proteomes" id="UP001165306"/>
    </source>
</evidence>
<dbReference type="PANTHER" id="PTHR34580">
    <property type="match status" value="1"/>
</dbReference>
<feature type="domain" description="HTH deoR-type" evidence="3">
    <location>
        <begin position="4"/>
        <end position="63"/>
    </location>
</feature>
<dbReference type="PROSITE" id="PS52050">
    <property type="entry name" value="WYL"/>
    <property type="match status" value="1"/>
</dbReference>
<dbReference type="InterPro" id="IPR013196">
    <property type="entry name" value="HTH_11"/>
</dbReference>
<dbReference type="InterPro" id="IPR026881">
    <property type="entry name" value="WYL_dom"/>
</dbReference>
<sequence length="317" mass="35256">MYYPTTRLLTVLELLQAHARLSGAELARRLEVDPRTIRRYVTMLQDLGIPVEAERGRHGGYRLRPGYKLPPLLFTEEEALAVTLGLVSARRLGLAAAAPAVEGALAKLERVLPETVRERVRAIQDTIGFTLPAVEPASADSATLAMLGEATRREQRVWLRYRSWSGQESERLVDPYGLVFHRGRWYLAGHDHRRGGVRVFRVDRVLAAELRAESFERPDGFDPVAHVQRSLASVPWGREVEVVLETTLAEARQRVPSTVAVLAEGDGGVVLRAQASDLGAAARSLVALGWRFTVRRPPELRDELRRLAAEIATLADE</sequence>
<dbReference type="PIRSF" id="PIRSF016838">
    <property type="entry name" value="PafC"/>
    <property type="match status" value="1"/>
</dbReference>
<dbReference type="Pfam" id="PF25583">
    <property type="entry name" value="WCX"/>
    <property type="match status" value="1"/>
</dbReference>
<dbReference type="InterPro" id="IPR057727">
    <property type="entry name" value="WCX_dom"/>
</dbReference>
<organism evidence="4 5">
    <name type="scientific">Thermalbibacter longus</name>
    <dbReference type="NCBI Taxonomy" id="2951981"/>
    <lineage>
        <taxon>Bacteria</taxon>
        <taxon>Pseudomonadati</taxon>
        <taxon>Thermomicrobiota</taxon>
        <taxon>Thermomicrobia</taxon>
        <taxon>Thermomicrobiales</taxon>
        <taxon>Thermomicrobiaceae</taxon>
        <taxon>Thermalbibacter</taxon>
    </lineage>
</organism>
<dbReference type="Pfam" id="PF13280">
    <property type="entry name" value="WYL"/>
    <property type="match status" value="1"/>
</dbReference>
<accession>A0AA41WC83</accession>
<comment type="caution">
    <text evidence="4">The sequence shown here is derived from an EMBL/GenBank/DDBJ whole genome shotgun (WGS) entry which is preliminary data.</text>
</comment>
<keyword evidence="5" id="KW-1185">Reference proteome</keyword>
<dbReference type="Gene3D" id="1.10.10.10">
    <property type="entry name" value="Winged helix-like DNA-binding domain superfamily/Winged helix DNA-binding domain"/>
    <property type="match status" value="1"/>
</dbReference>
<dbReference type="InterPro" id="IPR036388">
    <property type="entry name" value="WH-like_DNA-bd_sf"/>
</dbReference>
<keyword evidence="1" id="KW-0805">Transcription regulation</keyword>
<dbReference type="Proteomes" id="UP001165306">
    <property type="component" value="Unassembled WGS sequence"/>
</dbReference>
<dbReference type="InterPro" id="IPR036390">
    <property type="entry name" value="WH_DNA-bd_sf"/>
</dbReference>
<evidence type="ECO:0000256" key="1">
    <source>
        <dbReference type="ARBA" id="ARBA00023015"/>
    </source>
</evidence>
<dbReference type="GO" id="GO:0003700">
    <property type="term" value="F:DNA-binding transcription factor activity"/>
    <property type="evidence" value="ECO:0007669"/>
    <property type="project" value="InterPro"/>
</dbReference>
<dbReference type="RefSeq" id="WP_284055365.1">
    <property type="nucleotide sequence ID" value="NZ_JAMSLR010000001.1"/>
</dbReference>
<dbReference type="Pfam" id="PF08279">
    <property type="entry name" value="HTH_11"/>
    <property type="match status" value="1"/>
</dbReference>
<evidence type="ECO:0000313" key="4">
    <source>
        <dbReference type="EMBL" id="MCM8747580.1"/>
    </source>
</evidence>
<dbReference type="SUPFAM" id="SSF46785">
    <property type="entry name" value="Winged helix' DNA-binding domain"/>
    <property type="match status" value="1"/>
</dbReference>
<gene>
    <name evidence="4" type="ORF">NET02_00310</name>
</gene>
<dbReference type="EMBL" id="JAMSLR010000001">
    <property type="protein sequence ID" value="MCM8747580.1"/>
    <property type="molecule type" value="Genomic_DNA"/>
</dbReference>